<evidence type="ECO:0000313" key="3">
    <source>
        <dbReference type="Proteomes" id="UP000784294"/>
    </source>
</evidence>
<dbReference type="Proteomes" id="UP000784294">
    <property type="component" value="Unassembled WGS sequence"/>
</dbReference>
<organism evidence="2 3">
    <name type="scientific">Protopolystoma xenopodis</name>
    <dbReference type="NCBI Taxonomy" id="117903"/>
    <lineage>
        <taxon>Eukaryota</taxon>
        <taxon>Metazoa</taxon>
        <taxon>Spiralia</taxon>
        <taxon>Lophotrochozoa</taxon>
        <taxon>Platyhelminthes</taxon>
        <taxon>Monogenea</taxon>
        <taxon>Polyopisthocotylea</taxon>
        <taxon>Polystomatidea</taxon>
        <taxon>Polystomatidae</taxon>
        <taxon>Protopolystoma</taxon>
    </lineage>
</organism>
<gene>
    <name evidence="2" type="ORF">PXEA_LOCUS8015</name>
</gene>
<dbReference type="EMBL" id="CAAALY010021644">
    <property type="protein sequence ID" value="VEL14575.1"/>
    <property type="molecule type" value="Genomic_DNA"/>
</dbReference>
<evidence type="ECO:0000256" key="1">
    <source>
        <dbReference type="SAM" id="MobiDB-lite"/>
    </source>
</evidence>
<name>A0A3S5CJZ7_9PLAT</name>
<reference evidence="2" key="1">
    <citation type="submission" date="2018-11" db="EMBL/GenBank/DDBJ databases">
        <authorList>
            <consortium name="Pathogen Informatics"/>
        </authorList>
    </citation>
    <scope>NUCLEOTIDE SEQUENCE</scope>
</reference>
<sequence length="226" mass="25248">MGDLRPDNSLCLTNAYLPDINVNHLAPASSGDSSNHHQPKYDQSAHYQRHQPECAQDQNEMQLRSDGQIECSPICSVIDSPLAACPSEDEVDLLTRDPDKLSGQTCHRKKKEDRAGGLYCLKEVDTGVHLVKLRLPWPTGNWLEPAAEPGTPSLGCMGKAELRDYRSPGHVDKDKLVEKWRERPEKTPNECLNSMNKQTEGLEPTSRQSSHFTSISIDMTLGLYKI</sequence>
<evidence type="ECO:0000313" key="2">
    <source>
        <dbReference type="EMBL" id="VEL14575.1"/>
    </source>
</evidence>
<feature type="compositionally biased region" description="Polar residues" evidence="1">
    <location>
        <begin position="190"/>
        <end position="209"/>
    </location>
</feature>
<dbReference type="AlphaFoldDB" id="A0A3S5CJZ7"/>
<feature type="region of interest" description="Disordered" evidence="1">
    <location>
        <begin position="26"/>
        <end position="52"/>
    </location>
</feature>
<comment type="caution">
    <text evidence="2">The sequence shown here is derived from an EMBL/GenBank/DDBJ whole genome shotgun (WGS) entry which is preliminary data.</text>
</comment>
<proteinExistence type="predicted"/>
<protein>
    <submittedName>
        <fullName evidence="2">Uncharacterized protein</fullName>
    </submittedName>
</protein>
<accession>A0A3S5CJZ7</accession>
<keyword evidence="3" id="KW-1185">Reference proteome</keyword>
<feature type="region of interest" description="Disordered" evidence="1">
    <location>
        <begin position="186"/>
        <end position="209"/>
    </location>
</feature>